<evidence type="ECO:0000259" key="5">
    <source>
        <dbReference type="Pfam" id="PF00916"/>
    </source>
</evidence>
<evidence type="ECO:0000256" key="3">
    <source>
        <dbReference type="ARBA" id="ARBA00022989"/>
    </source>
</evidence>
<feature type="domain" description="SLC26A/SulP transporter" evidence="5">
    <location>
        <begin position="5"/>
        <end position="58"/>
    </location>
</feature>
<evidence type="ECO:0000313" key="7">
    <source>
        <dbReference type="Proteomes" id="UP001162156"/>
    </source>
</evidence>
<evidence type="ECO:0000256" key="1">
    <source>
        <dbReference type="ARBA" id="ARBA00004141"/>
    </source>
</evidence>
<keyword evidence="7" id="KW-1185">Reference proteome</keyword>
<dbReference type="InterPro" id="IPR011547">
    <property type="entry name" value="SLC26A/SulP_dom"/>
</dbReference>
<keyword evidence="4" id="KW-0472">Membrane</keyword>
<accession>A0AAV8ZPP0</accession>
<proteinExistence type="predicted"/>
<comment type="caution">
    <text evidence="6">The sequence shown here is derived from an EMBL/GenBank/DDBJ whole genome shotgun (WGS) entry which is preliminary data.</text>
</comment>
<reference evidence="6" key="1">
    <citation type="journal article" date="2023" name="Insect Mol. Biol.">
        <title>Genome sequencing provides insights into the evolution of gene families encoding plant cell wall-degrading enzymes in longhorned beetles.</title>
        <authorList>
            <person name="Shin N.R."/>
            <person name="Okamura Y."/>
            <person name="Kirsch R."/>
            <person name="Pauchet Y."/>
        </authorList>
    </citation>
    <scope>NUCLEOTIDE SEQUENCE</scope>
    <source>
        <strain evidence="6">RBIC_L_NR</strain>
    </source>
</reference>
<comment type="subcellular location">
    <subcellularLocation>
        <location evidence="1">Membrane</location>
        <topology evidence="1">Multi-pass membrane protein</topology>
    </subcellularLocation>
</comment>
<dbReference type="InterPro" id="IPR001902">
    <property type="entry name" value="SLC26A/SulP_fam"/>
</dbReference>
<evidence type="ECO:0000313" key="6">
    <source>
        <dbReference type="EMBL" id="KAJ8967617.1"/>
    </source>
</evidence>
<dbReference type="EMBL" id="JANEYF010000847">
    <property type="protein sequence ID" value="KAJ8967617.1"/>
    <property type="molecule type" value="Genomic_DNA"/>
</dbReference>
<gene>
    <name evidence="6" type="ORF">NQ314_002735</name>
</gene>
<dbReference type="Pfam" id="PF00916">
    <property type="entry name" value="Sulfate_transp"/>
    <property type="match status" value="1"/>
</dbReference>
<dbReference type="PANTHER" id="PTHR11814">
    <property type="entry name" value="SULFATE TRANSPORTER"/>
    <property type="match status" value="1"/>
</dbReference>
<keyword evidence="3" id="KW-1133">Transmembrane helix</keyword>
<organism evidence="6 7">
    <name type="scientific">Rhamnusium bicolor</name>
    <dbReference type="NCBI Taxonomy" id="1586634"/>
    <lineage>
        <taxon>Eukaryota</taxon>
        <taxon>Metazoa</taxon>
        <taxon>Ecdysozoa</taxon>
        <taxon>Arthropoda</taxon>
        <taxon>Hexapoda</taxon>
        <taxon>Insecta</taxon>
        <taxon>Pterygota</taxon>
        <taxon>Neoptera</taxon>
        <taxon>Endopterygota</taxon>
        <taxon>Coleoptera</taxon>
        <taxon>Polyphaga</taxon>
        <taxon>Cucujiformia</taxon>
        <taxon>Chrysomeloidea</taxon>
        <taxon>Cerambycidae</taxon>
        <taxon>Lepturinae</taxon>
        <taxon>Rhagiini</taxon>
        <taxon>Rhamnusium</taxon>
    </lineage>
</organism>
<dbReference type="GO" id="GO:0055085">
    <property type="term" value="P:transmembrane transport"/>
    <property type="evidence" value="ECO:0007669"/>
    <property type="project" value="InterPro"/>
</dbReference>
<dbReference type="GO" id="GO:0016020">
    <property type="term" value="C:membrane"/>
    <property type="evidence" value="ECO:0007669"/>
    <property type="project" value="UniProtKB-SubCell"/>
</dbReference>
<protein>
    <recommendedName>
        <fullName evidence="5">SLC26A/SulP transporter domain-containing protein</fullName>
    </recommendedName>
</protein>
<keyword evidence="2" id="KW-0812">Transmembrane</keyword>
<evidence type="ECO:0000256" key="2">
    <source>
        <dbReference type="ARBA" id="ARBA00022692"/>
    </source>
</evidence>
<dbReference type="Proteomes" id="UP001162156">
    <property type="component" value="Unassembled WGS sequence"/>
</dbReference>
<sequence length="107" mass="11430">MISLSSGSTIDATQELFTLSMCNFIGSFFSSMPITGSFSRSAVNHASGVQTPFGGVITEHANDSGESDTLLSFAQEYFPGTNGTHRKSVELKEVAFGDTSTTLNHRK</sequence>
<evidence type="ECO:0000256" key="4">
    <source>
        <dbReference type="ARBA" id="ARBA00023136"/>
    </source>
</evidence>
<dbReference type="AlphaFoldDB" id="A0AAV8ZPP0"/>
<name>A0AAV8ZPP0_9CUCU</name>